<keyword evidence="9" id="KW-0119">Carbohydrate metabolism</keyword>
<keyword evidence="3 9" id="KW-0808">Transferase</keyword>
<dbReference type="CTD" id="8235887"/>
<keyword evidence="8 9" id="KW-0325">Glycoprotein</keyword>
<dbReference type="eggNOG" id="KOG4651">
    <property type="taxonomic scope" value="Eukaryota"/>
</dbReference>
<gene>
    <name evidence="12" type="primary">8235887</name>
    <name evidence="11" type="ORF">Phum_PHUM310380</name>
</gene>
<dbReference type="Gene3D" id="3.40.50.300">
    <property type="entry name" value="P-loop containing nucleotide triphosphate hydrolases"/>
    <property type="match status" value="1"/>
</dbReference>
<dbReference type="RefSeq" id="XP_002427329.1">
    <property type="nucleotide sequence ID" value="XM_002427284.1"/>
</dbReference>
<dbReference type="GeneID" id="8235887"/>
<dbReference type="Proteomes" id="UP000009046">
    <property type="component" value="Unassembled WGS sequence"/>
</dbReference>
<dbReference type="EC" id="2.8.2.-" evidence="9"/>
<evidence type="ECO:0000313" key="12">
    <source>
        <dbReference type="EnsemblMetazoa" id="PHUM310380-PA"/>
    </source>
</evidence>
<dbReference type="GO" id="GO:0000139">
    <property type="term" value="C:Golgi membrane"/>
    <property type="evidence" value="ECO:0007669"/>
    <property type="project" value="UniProtKB-SubCell"/>
</dbReference>
<dbReference type="FunCoup" id="E0VMI5">
    <property type="interactions" value="60"/>
</dbReference>
<dbReference type="PANTHER" id="PTHR12137:SF54">
    <property type="entry name" value="CARBOHYDRATE SULFOTRANSFERASE"/>
    <property type="match status" value="1"/>
</dbReference>
<dbReference type="InParanoid" id="E0VMI5"/>
<dbReference type="KEGG" id="phu:Phum_PHUM310380"/>
<name>E0VMI5_PEDHC</name>
<feature type="signal peptide" evidence="10">
    <location>
        <begin position="1"/>
        <end position="16"/>
    </location>
</feature>
<dbReference type="EnsemblMetazoa" id="PHUM310380-RA">
    <property type="protein sequence ID" value="PHUM310380-PA"/>
    <property type="gene ID" value="PHUM310380"/>
</dbReference>
<evidence type="ECO:0000313" key="11">
    <source>
        <dbReference type="EMBL" id="EEB14591.1"/>
    </source>
</evidence>
<reference evidence="11" key="2">
    <citation type="submission" date="2007-04" db="EMBL/GenBank/DDBJ databases">
        <title>The genome of the human body louse.</title>
        <authorList>
            <consortium name="The Human Body Louse Genome Consortium"/>
            <person name="Kirkness E."/>
            <person name="Walenz B."/>
            <person name="Hass B."/>
            <person name="Bruggner R."/>
            <person name="Strausberg R."/>
        </authorList>
    </citation>
    <scope>NUCLEOTIDE SEQUENCE</scope>
    <source>
        <strain evidence="11">USDA</strain>
    </source>
</reference>
<evidence type="ECO:0000256" key="4">
    <source>
        <dbReference type="ARBA" id="ARBA00022692"/>
    </source>
</evidence>
<evidence type="ECO:0000256" key="5">
    <source>
        <dbReference type="ARBA" id="ARBA00022989"/>
    </source>
</evidence>
<reference evidence="12" key="3">
    <citation type="submission" date="2021-02" db="UniProtKB">
        <authorList>
            <consortium name="EnsemblMetazoa"/>
        </authorList>
    </citation>
    <scope>IDENTIFICATION</scope>
    <source>
        <strain evidence="12">USDA</strain>
    </source>
</reference>
<evidence type="ECO:0000256" key="2">
    <source>
        <dbReference type="ARBA" id="ARBA00006339"/>
    </source>
</evidence>
<dbReference type="GO" id="GO:0016051">
    <property type="term" value="P:carbohydrate biosynthetic process"/>
    <property type="evidence" value="ECO:0007669"/>
    <property type="project" value="InterPro"/>
</dbReference>
<keyword evidence="7" id="KW-0472">Membrane</keyword>
<dbReference type="EMBL" id="AAZO01003603">
    <property type="status" value="NOT_ANNOTATED_CDS"/>
    <property type="molecule type" value="Genomic_DNA"/>
</dbReference>
<dbReference type="AlphaFoldDB" id="E0VMI5"/>
<dbReference type="PANTHER" id="PTHR12137">
    <property type="entry name" value="CARBOHYDRATE SULFOTRANSFERASE"/>
    <property type="match status" value="1"/>
</dbReference>
<comment type="subcellular location">
    <subcellularLocation>
        <location evidence="1 9">Golgi apparatus membrane</location>
        <topology evidence="1 9">Single-pass type II membrane protein</topology>
    </subcellularLocation>
</comment>
<evidence type="ECO:0000313" key="13">
    <source>
        <dbReference type="Proteomes" id="UP000009046"/>
    </source>
</evidence>
<keyword evidence="9" id="KW-0735">Signal-anchor</keyword>
<dbReference type="InterPro" id="IPR027417">
    <property type="entry name" value="P-loop_NTPase"/>
</dbReference>
<dbReference type="OMA" id="SEWIAYL"/>
<dbReference type="Pfam" id="PF03567">
    <property type="entry name" value="Sulfotransfer_2"/>
    <property type="match status" value="1"/>
</dbReference>
<dbReference type="OrthoDB" id="2019940at2759"/>
<dbReference type="VEuPathDB" id="VectorBase:PHUM310380"/>
<keyword evidence="13" id="KW-1185">Reference proteome</keyword>
<keyword evidence="5" id="KW-1133">Transmembrane helix</keyword>
<comment type="similarity">
    <text evidence="2 9">Belongs to the sulfotransferase 2 family.</text>
</comment>
<evidence type="ECO:0000256" key="9">
    <source>
        <dbReference type="RuleBase" id="RU364020"/>
    </source>
</evidence>
<feature type="chain" id="PRO_5011412535" description="Carbohydrate sulfotransferase" evidence="10">
    <location>
        <begin position="17"/>
        <end position="415"/>
    </location>
</feature>
<evidence type="ECO:0000256" key="3">
    <source>
        <dbReference type="ARBA" id="ARBA00022679"/>
    </source>
</evidence>
<accession>E0VMI5</accession>
<reference evidence="11" key="1">
    <citation type="submission" date="2007-04" db="EMBL/GenBank/DDBJ databases">
        <title>Annotation of Pediculus humanus corporis strain USDA.</title>
        <authorList>
            <person name="Kirkness E."/>
            <person name="Hannick L."/>
            <person name="Hass B."/>
            <person name="Bruggner R."/>
            <person name="Lawson D."/>
            <person name="Bidwell S."/>
            <person name="Joardar V."/>
            <person name="Caler E."/>
            <person name="Walenz B."/>
            <person name="Inman J."/>
            <person name="Schobel S."/>
            <person name="Galinsky K."/>
            <person name="Amedeo P."/>
            <person name="Strausberg R."/>
        </authorList>
    </citation>
    <scope>NUCLEOTIDE SEQUENCE</scope>
    <source>
        <strain evidence="11">USDA</strain>
    </source>
</reference>
<dbReference type="STRING" id="121224.E0VMI5"/>
<proteinExistence type="inferred from homology"/>
<dbReference type="HOGENOM" id="CLU_662778_0_0_1"/>
<evidence type="ECO:0000256" key="6">
    <source>
        <dbReference type="ARBA" id="ARBA00023034"/>
    </source>
</evidence>
<dbReference type="InterPro" id="IPR005331">
    <property type="entry name" value="Sulfotransferase"/>
</dbReference>
<keyword evidence="4" id="KW-0812">Transmembrane</keyword>
<evidence type="ECO:0000256" key="1">
    <source>
        <dbReference type="ARBA" id="ARBA00004323"/>
    </source>
</evidence>
<dbReference type="InterPro" id="IPR018011">
    <property type="entry name" value="Carb_sulfotrans_8-10"/>
</dbReference>
<protein>
    <recommendedName>
        <fullName evidence="9">Carbohydrate sulfotransferase</fullName>
        <ecNumber evidence="9">2.8.2.-</ecNumber>
    </recommendedName>
</protein>
<keyword evidence="10" id="KW-0732">Signal</keyword>
<evidence type="ECO:0000256" key="7">
    <source>
        <dbReference type="ARBA" id="ARBA00023136"/>
    </source>
</evidence>
<evidence type="ECO:0000256" key="10">
    <source>
        <dbReference type="SAM" id="SignalP"/>
    </source>
</evidence>
<keyword evidence="6 9" id="KW-0333">Golgi apparatus</keyword>
<evidence type="ECO:0000256" key="8">
    <source>
        <dbReference type="ARBA" id="ARBA00023180"/>
    </source>
</evidence>
<sequence length="415" mass="49399">MLIVLTFCVFMTFSMLIYVMKMTEKCDDASNEMCIHIRDNTGFMSNQMIKPSISPLSKFQEIFTTERILNETIEKKTMFKNYSYDKFKTTNSSMNETNLKILRNNLDSSEYENNKGQIEMKDEHDNFNNLRIKKIQGENSSWEKIYEKRYRNLENICSKYFDSKRLLKTKKMKLNHVLIDEKHKILYCYVPKVACTNWKRIFLVLTGKAENFSQVINLPASQIHNKNLFKSLQNYSVTEILNMTNEYTKFIFVRHPFERLLSAYRNKLEQHYDSSKYFQARFGKYIIKNFRKNPTNVSLAKGDDVTFSEFVNYIVSSDPNRYNEHWQRMTDLCHPCLIKYDFIGKYENIIQDSNFLLKSFGTSLKFPKLSKPSTTASNLAKYYGTLERKTILKLYRIYEMDFRLFDYDVSIIDKS</sequence>
<organism>
    <name type="scientific">Pediculus humanus subsp. corporis</name>
    <name type="common">Body louse</name>
    <dbReference type="NCBI Taxonomy" id="121224"/>
    <lineage>
        <taxon>Eukaryota</taxon>
        <taxon>Metazoa</taxon>
        <taxon>Ecdysozoa</taxon>
        <taxon>Arthropoda</taxon>
        <taxon>Hexapoda</taxon>
        <taxon>Insecta</taxon>
        <taxon>Pterygota</taxon>
        <taxon>Neoptera</taxon>
        <taxon>Paraneoptera</taxon>
        <taxon>Psocodea</taxon>
        <taxon>Troctomorpha</taxon>
        <taxon>Phthiraptera</taxon>
        <taxon>Anoplura</taxon>
        <taxon>Pediculidae</taxon>
        <taxon>Pediculus</taxon>
    </lineage>
</organism>
<dbReference type="EMBL" id="DS235312">
    <property type="protein sequence ID" value="EEB14591.1"/>
    <property type="molecule type" value="Genomic_DNA"/>
</dbReference>
<dbReference type="GO" id="GO:0008146">
    <property type="term" value="F:sulfotransferase activity"/>
    <property type="evidence" value="ECO:0007669"/>
    <property type="project" value="InterPro"/>
</dbReference>